<name>A0A9W9GEX8_9EURO</name>
<comment type="caution">
    <text evidence="3">The sequence shown here is derived from an EMBL/GenBank/DDBJ whole genome shotgun (WGS) entry which is preliminary data.</text>
</comment>
<dbReference type="InterPro" id="IPR003615">
    <property type="entry name" value="HNH_nuc"/>
</dbReference>
<dbReference type="GeneID" id="81410299"/>
<organism evidence="3 4">
    <name type="scientific">Penicillium bovifimosum</name>
    <dbReference type="NCBI Taxonomy" id="126998"/>
    <lineage>
        <taxon>Eukaryota</taxon>
        <taxon>Fungi</taxon>
        <taxon>Dikarya</taxon>
        <taxon>Ascomycota</taxon>
        <taxon>Pezizomycotina</taxon>
        <taxon>Eurotiomycetes</taxon>
        <taxon>Eurotiomycetidae</taxon>
        <taxon>Eurotiales</taxon>
        <taxon>Aspergillaceae</taxon>
        <taxon>Penicillium</taxon>
    </lineage>
</organism>
<evidence type="ECO:0000256" key="1">
    <source>
        <dbReference type="SAM" id="MobiDB-lite"/>
    </source>
</evidence>
<dbReference type="EMBL" id="JAPQKL010000009">
    <property type="protein sequence ID" value="KAJ5118162.1"/>
    <property type="molecule type" value="Genomic_DNA"/>
</dbReference>
<dbReference type="Proteomes" id="UP001149079">
    <property type="component" value="Unassembled WGS sequence"/>
</dbReference>
<proteinExistence type="predicted"/>
<protein>
    <recommendedName>
        <fullName evidence="2">HNH nuclease domain-containing protein</fullName>
    </recommendedName>
</protein>
<dbReference type="RefSeq" id="XP_056516752.1">
    <property type="nucleotide sequence ID" value="XM_056671128.1"/>
</dbReference>
<feature type="region of interest" description="Disordered" evidence="1">
    <location>
        <begin position="69"/>
        <end position="92"/>
    </location>
</feature>
<evidence type="ECO:0000259" key="2">
    <source>
        <dbReference type="Pfam" id="PF13391"/>
    </source>
</evidence>
<reference evidence="3" key="1">
    <citation type="submission" date="2022-11" db="EMBL/GenBank/DDBJ databases">
        <authorList>
            <person name="Petersen C."/>
        </authorList>
    </citation>
    <scope>NUCLEOTIDE SEQUENCE</scope>
    <source>
        <strain evidence="3">IBT 22155</strain>
    </source>
</reference>
<keyword evidence="4" id="KW-1185">Reference proteome</keyword>
<feature type="region of interest" description="Disordered" evidence="1">
    <location>
        <begin position="318"/>
        <end position="352"/>
    </location>
</feature>
<dbReference type="OrthoDB" id="2104739at2759"/>
<evidence type="ECO:0000313" key="3">
    <source>
        <dbReference type="EMBL" id="KAJ5118162.1"/>
    </source>
</evidence>
<evidence type="ECO:0000313" key="4">
    <source>
        <dbReference type="Proteomes" id="UP001149079"/>
    </source>
</evidence>
<reference evidence="3" key="2">
    <citation type="journal article" date="2023" name="IMA Fungus">
        <title>Comparative genomic study of the Penicillium genus elucidates a diverse pangenome and 15 lateral gene transfer events.</title>
        <authorList>
            <person name="Petersen C."/>
            <person name="Sorensen T."/>
            <person name="Nielsen M.R."/>
            <person name="Sondergaard T.E."/>
            <person name="Sorensen J.L."/>
            <person name="Fitzpatrick D.A."/>
            <person name="Frisvad J.C."/>
            <person name="Nielsen K.L."/>
        </authorList>
    </citation>
    <scope>NUCLEOTIDE SEQUENCE</scope>
    <source>
        <strain evidence="3">IBT 22155</strain>
    </source>
</reference>
<feature type="compositionally biased region" description="Basic and acidic residues" evidence="1">
    <location>
        <begin position="329"/>
        <end position="338"/>
    </location>
</feature>
<dbReference type="AlphaFoldDB" id="A0A9W9GEX8"/>
<sequence>MERKLSPRLRAYIPSGTVDNTTDFLRDFCKVLTTDGSNNLVEDILACETDEELRQLVESIRTGLVVPMRAHGGKTPTEATPSPRSGVEDSTETLKGLNIEPITRNPQLQLRRHCLERDGNKCLATGYYSFDHDHPPNALTTRLEAAHIIPFALGSFRASDSEVFNRHASIWVNLKRYFPVLREMSFTSEQINSEKNMMMLDQRFHKEFGQFNIVFEAAGVPHQYRIKAFPGAVPTSVLRELPENSLVAFRVHKGSWELPDPRFLQIHACIGNFLHMSGQGEIIDKILRDFGDCGGLAPDGGTNLEDLLAVSSLSLLRTKVNETPGDPNSAEKQREQRPRGKQGSGTGNKPWA</sequence>
<accession>A0A9W9GEX8</accession>
<dbReference type="Pfam" id="PF13391">
    <property type="entry name" value="HNH_2"/>
    <property type="match status" value="1"/>
</dbReference>
<feature type="domain" description="HNH nuclease" evidence="2">
    <location>
        <begin position="122"/>
        <end position="216"/>
    </location>
</feature>
<gene>
    <name evidence="3" type="ORF">N7515_010385</name>
</gene>